<sequence>MRLIIETRKLTVELASNKHVAVDSPRAYTFASDTVKKDHHNDPFDLELLQSPTEEKEPPATSDTSIPRYTEPSRRKSIHKRIGRILLRISRMCSDTQCSAYTYRYEGAASELPAGGSPTDGTSSIHEMPGSFPRVELESCDMRHTSVHSRSSSMPYAQTTPAPLRCPFKENPTAMPRRAAPLSVTNMSQLPRLEVPQSQHCVPRLISDHSPLTPSPISPMTPLGGTTYGQGQSLDAQRYLSTISPCADSKRGQAFAYYGNWGNSSQLFPETPSTSSSYDPSYTTTPISAYPTSAHSSFQSWPPPQTERQLPVYSQAYLPTHHNQSMNDATLDIAYSWQNNVQFQAQYPNNTFPVFSNQNHQPSHHEQPQTHDPFPQAQSCFEKQSQIDAERSCPMFPQSSSTFPDVPPAYTPIVPDPQPPTPNTQHRYPPEICQHCGKVFTGKYGPGNCKRHVQHTHTSAFDRAIHICRVCMKTYNRADALRKHQWKKHRLEDARPNKRRERAS</sequence>
<keyword evidence="2" id="KW-1185">Reference proteome</keyword>
<accession>A0ACC2IM24</accession>
<comment type="caution">
    <text evidence="1">The sequence shown here is derived from an EMBL/GenBank/DDBJ whole genome shotgun (WGS) entry which is preliminary data.</text>
</comment>
<dbReference type="Proteomes" id="UP001153331">
    <property type="component" value="Unassembled WGS sequence"/>
</dbReference>
<proteinExistence type="predicted"/>
<gene>
    <name evidence="1" type="ORF">OPT61_g2305</name>
</gene>
<protein>
    <submittedName>
        <fullName evidence="1">Uncharacterized protein</fullName>
    </submittedName>
</protein>
<reference evidence="1" key="1">
    <citation type="submission" date="2022-11" db="EMBL/GenBank/DDBJ databases">
        <title>Genome Sequence of Boeremia exigua.</title>
        <authorList>
            <person name="Buettner E."/>
        </authorList>
    </citation>
    <scope>NUCLEOTIDE SEQUENCE</scope>
    <source>
        <strain evidence="1">CU02</strain>
    </source>
</reference>
<evidence type="ECO:0000313" key="1">
    <source>
        <dbReference type="EMBL" id="KAJ8116230.1"/>
    </source>
</evidence>
<name>A0ACC2IM24_9PLEO</name>
<dbReference type="EMBL" id="JAPHNI010000103">
    <property type="protein sequence ID" value="KAJ8116230.1"/>
    <property type="molecule type" value="Genomic_DNA"/>
</dbReference>
<organism evidence="1 2">
    <name type="scientific">Boeremia exigua</name>
    <dbReference type="NCBI Taxonomy" id="749465"/>
    <lineage>
        <taxon>Eukaryota</taxon>
        <taxon>Fungi</taxon>
        <taxon>Dikarya</taxon>
        <taxon>Ascomycota</taxon>
        <taxon>Pezizomycotina</taxon>
        <taxon>Dothideomycetes</taxon>
        <taxon>Pleosporomycetidae</taxon>
        <taxon>Pleosporales</taxon>
        <taxon>Pleosporineae</taxon>
        <taxon>Didymellaceae</taxon>
        <taxon>Boeremia</taxon>
    </lineage>
</organism>
<evidence type="ECO:0000313" key="2">
    <source>
        <dbReference type="Proteomes" id="UP001153331"/>
    </source>
</evidence>